<dbReference type="InterPro" id="IPR016024">
    <property type="entry name" value="ARM-type_fold"/>
</dbReference>
<dbReference type="Gene3D" id="3.40.50.10810">
    <property type="entry name" value="Tandem AAA-ATPase domain"/>
    <property type="match status" value="1"/>
</dbReference>
<keyword evidence="5" id="KW-0347">Helicase</keyword>
<dbReference type="InterPro" id="IPR014001">
    <property type="entry name" value="Helicase_ATP-bd"/>
</dbReference>
<evidence type="ECO:0000256" key="1">
    <source>
        <dbReference type="ARBA" id="ARBA00004123"/>
    </source>
</evidence>
<evidence type="ECO:0000259" key="10">
    <source>
        <dbReference type="PROSITE" id="PS51194"/>
    </source>
</evidence>
<dbReference type="Proteomes" id="UP000694846">
    <property type="component" value="Unplaced"/>
</dbReference>
<keyword evidence="3" id="KW-0547">Nucleotide-binding</keyword>
<dbReference type="GO" id="GO:0004386">
    <property type="term" value="F:helicase activity"/>
    <property type="evidence" value="ECO:0007669"/>
    <property type="project" value="UniProtKB-KW"/>
</dbReference>
<evidence type="ECO:0000256" key="8">
    <source>
        <dbReference type="ARBA" id="ARBA00023242"/>
    </source>
</evidence>
<dbReference type="InterPro" id="IPR001650">
    <property type="entry name" value="Helicase_C-like"/>
</dbReference>
<dbReference type="PANTHER" id="PTHR36498">
    <property type="entry name" value="TATA-BINDING PROTEIN-ASSOCIATED FACTOR 172"/>
    <property type="match status" value="1"/>
</dbReference>
<keyword evidence="12" id="KW-1185">Reference proteome</keyword>
<dbReference type="InterPro" id="IPR022707">
    <property type="entry name" value="Mot1_central_dom"/>
</dbReference>
<keyword evidence="6" id="KW-0067">ATP-binding</keyword>
<dbReference type="InterPro" id="IPR049730">
    <property type="entry name" value="SNF2/RAD54-like_C"/>
</dbReference>
<dbReference type="OrthoDB" id="10252227at2759"/>
<evidence type="ECO:0000259" key="9">
    <source>
        <dbReference type="PROSITE" id="PS51192"/>
    </source>
</evidence>
<dbReference type="GO" id="GO:0017025">
    <property type="term" value="F:TBP-class protein binding"/>
    <property type="evidence" value="ECO:0007669"/>
    <property type="project" value="InterPro"/>
</dbReference>
<evidence type="ECO:0000256" key="7">
    <source>
        <dbReference type="ARBA" id="ARBA00023125"/>
    </source>
</evidence>
<dbReference type="SUPFAM" id="SSF52540">
    <property type="entry name" value="P-loop containing nucleoside triphosphate hydrolases"/>
    <property type="match status" value="2"/>
</dbReference>
<protein>
    <submittedName>
        <fullName evidence="11 13">TATA-binding protein-associated factor</fullName>
    </submittedName>
</protein>
<reference evidence="13" key="2">
    <citation type="submission" date="2025-04" db="UniProtKB">
        <authorList>
            <consortium name="RefSeq"/>
        </authorList>
    </citation>
    <scope>IDENTIFICATION</scope>
    <source>
        <tissue evidence="13">Whole body</tissue>
    </source>
</reference>
<dbReference type="PANTHER" id="PTHR36498:SF1">
    <property type="entry name" value="TATA-BINDING PROTEIN-ASSOCIATED FACTOR 172"/>
    <property type="match status" value="1"/>
</dbReference>
<evidence type="ECO:0000256" key="3">
    <source>
        <dbReference type="ARBA" id="ARBA00022741"/>
    </source>
</evidence>
<keyword evidence="4" id="KW-0378">Hydrolase</keyword>
<dbReference type="Gene3D" id="1.25.10.10">
    <property type="entry name" value="Leucine-rich Repeat Variant"/>
    <property type="match status" value="2"/>
</dbReference>
<evidence type="ECO:0000313" key="12">
    <source>
        <dbReference type="Proteomes" id="UP000694846"/>
    </source>
</evidence>
<sequence>MTSRLDRLFILLETGSSSVTRKAAANQLGQVVRLHPHELKPLLERISTYLRSSSWETRIAASQAIEAVVKQIPPWCPSGLPPVKLELCNDLLVDEKENDGKLSFDTFDLTSIMNNCSALMASPDIELHNLVTSENDSEKIIKDQQQIINKTLGLEIIGSDIITSDDIMILSAPCKTNLKRQLSDVINVNPDIDKSSRETNCDRRKARLAELNNKLVRSVSLDAGFTGTSNLNKKIKLIDDSEEVEVDWPFKDFMNTLLRDLFNTKWEIRHGAATAIREIIKHHGRGAGKASNLPSDQMETHHQAWLEDIGLRLLCVLALDHFGDFLGDQVVAPVRETCAQALGFVVKLMSEENVLNIIHVLITLIQHTDWTTRHGGLLGLKYLLVVRKDLIEKILHLSFPFISKSLMDTVDDVSAVAASALLPIVDYMIRCDEKWVSDVISILWQMLAIQDDLTASCNNFMTLLAALFSLPSGKLLTNEPILHVLPRLWSFLSHNATQVRLATMKSLMTLTSTQQLTNSDSAEDIKLLQNSMRHIFQRAMVEPDEEIQKIIKKVWSNLINNSSLTALLNAACPYIGLWLAMTMQSEKIPYDNSTIIPYISTGHNKVDNVSNPTCETGMDIKYYIGGNETIPVDLREKNAIKARHLGAEMLGLLSCFIIKPAPNVCYVNENDSPVTCYTKLLISNLESNVGMQQRMASIVISNWCKLEKLEDVASKILTEKLTECMNRIIYYDEMSYSITRLIQDAHDFLASLKHYNMTTPHQLSQIVTLEHIELLTGSETKLLISSLKLRPKIIEQLEERRLSLNQSHKQINSDLISLTVSTKASIACALTMLQCLPEKIRPIVKPLMESIKKESNEMLQHLSAEHLAILMDLCVDRSSCPNTTIINNLCSFLCVDPEFTPKIGTDDKRKYQLILMHQKILQNAEKLLMKRNGPRGSGRPPVHCDINVEIVLSDEDQEHKLSNNIQKRGALYALQTICLRFGEHLQSKLPRLFEIVYNSIKNIKFPENDPNLNTFKDKDEEAQELIKNLQVFEVVCSKMHKCYVTKLLELLPIFTKLIIHPYSAVRHIVARCLAASVELNSVTTMTIIVKDVLPLLDAPDSDVKRKGAIEAVVCIVEKLQFEIVPYIVLLVIPLLGRLSDQEENVRKMSSQCFANLIQLMPLDGSVPTPPNLSDKMNTLIQSQRTFLDQLFNPNQINDFKVPIVINTKLRSYQQTGVNWLAFLNKYKLHGILCDDMGLGKTIQSLCILASDHYNKNEKYKETKSPDSVPLPSIVVCPPTLIGHWTHEVHKFIPNNILKPLQYSGLPLERQKLRLYADKYNLFVVSYDIVRKDIEFFSKIKFNYCILDECHVIKNGKTKASQAIKQLKANHRLVLSGTPIQNSVLELWSLFDFLMPGFLGTEKQFSAKYSKPILASRDAKCSSKEQEAGVLAMEALHRQVLPFVLRRMKEDVLSDLPPKITQDYYCDLSPIQQQLYEDFSRIHIHKKLSDSNEPNNSHSLIKNNMLQALRYLQNVCNHPKLVLTPQHPQYSHILQQISESNSSLTDIQHAAKLPALKQLLTDCGIGLTNNDESVISPHRALIFCQLKSMLNIIENDLFKVHMPNVSYLRLDGSVPVSQRYALVNRFNVDPSIDTLIMTTQVGGLGLNLTGADTVIFVEHDWSPMRDLQAMDRAHRIGQKKVVNVYRLITRSTLEEKIMNFQKFKLKTANTVISCENSSLQTMGTDKLLDLFSLDDPSKEKNKLSSSSGSIKSVLETLPELWDTKIYDDEYDLNSFIQTLNDT</sequence>
<dbReference type="GO" id="GO:0005634">
    <property type="term" value="C:nucleus"/>
    <property type="evidence" value="ECO:0007669"/>
    <property type="project" value="UniProtKB-SubCell"/>
</dbReference>
<dbReference type="Pfam" id="PF00271">
    <property type="entry name" value="Helicase_C"/>
    <property type="match status" value="1"/>
</dbReference>
<dbReference type="GO" id="GO:0003677">
    <property type="term" value="F:DNA binding"/>
    <property type="evidence" value="ECO:0007669"/>
    <property type="project" value="UniProtKB-KW"/>
</dbReference>
<dbReference type="InterPro" id="IPR038718">
    <property type="entry name" value="SNF2-like_sf"/>
</dbReference>
<evidence type="ECO:0000256" key="5">
    <source>
        <dbReference type="ARBA" id="ARBA00022806"/>
    </source>
</evidence>
<evidence type="ECO:0000313" key="13">
    <source>
        <dbReference type="RefSeq" id="XP_025425317.1"/>
    </source>
</evidence>
<dbReference type="Pfam" id="PF12054">
    <property type="entry name" value="DUF3535"/>
    <property type="match status" value="1"/>
</dbReference>
<feature type="domain" description="Helicase ATP-binding" evidence="9">
    <location>
        <begin position="1221"/>
        <end position="1396"/>
    </location>
</feature>
<feature type="domain" description="Helicase C-terminal" evidence="10">
    <location>
        <begin position="1565"/>
        <end position="1722"/>
    </location>
</feature>
<dbReference type="FunFam" id="3.40.50.300:FF:000428">
    <property type="entry name" value="TATA-binding protein-associated factor 172"/>
    <property type="match status" value="1"/>
</dbReference>
<keyword evidence="7" id="KW-0238">DNA-binding</keyword>
<organism evidence="11">
    <name type="scientific">Sipha flava</name>
    <name type="common">yellow sugarcane aphid</name>
    <dbReference type="NCBI Taxonomy" id="143950"/>
    <lineage>
        <taxon>Eukaryota</taxon>
        <taxon>Metazoa</taxon>
        <taxon>Ecdysozoa</taxon>
        <taxon>Arthropoda</taxon>
        <taxon>Hexapoda</taxon>
        <taxon>Insecta</taxon>
        <taxon>Pterygota</taxon>
        <taxon>Neoptera</taxon>
        <taxon>Paraneoptera</taxon>
        <taxon>Hemiptera</taxon>
        <taxon>Sternorrhyncha</taxon>
        <taxon>Aphidomorpha</taxon>
        <taxon>Aphidoidea</taxon>
        <taxon>Aphididae</taxon>
        <taxon>Sipha</taxon>
    </lineage>
</organism>
<dbReference type="InterPro" id="IPR027417">
    <property type="entry name" value="P-loop_NTPase"/>
</dbReference>
<dbReference type="RefSeq" id="XP_025425317.1">
    <property type="nucleotide sequence ID" value="XM_025569532.1"/>
</dbReference>
<dbReference type="CDD" id="cd18793">
    <property type="entry name" value="SF2_C_SNF"/>
    <property type="match status" value="1"/>
</dbReference>
<dbReference type="FunFam" id="3.40.50.10810:FF:000009">
    <property type="entry name" value="B-TFIID TATA-box-binding protein-associated factor 1"/>
    <property type="match status" value="1"/>
</dbReference>
<dbReference type="GO" id="GO:0016887">
    <property type="term" value="F:ATP hydrolysis activity"/>
    <property type="evidence" value="ECO:0007669"/>
    <property type="project" value="InterPro"/>
</dbReference>
<dbReference type="Pfam" id="PF00176">
    <property type="entry name" value="SNF2-rel_dom"/>
    <property type="match status" value="1"/>
</dbReference>
<keyword evidence="2" id="KW-0677">Repeat</keyword>
<dbReference type="PROSITE" id="PS51192">
    <property type="entry name" value="HELICASE_ATP_BIND_1"/>
    <property type="match status" value="1"/>
</dbReference>
<dbReference type="InterPro" id="IPR044972">
    <property type="entry name" value="Mot1"/>
</dbReference>
<dbReference type="SUPFAM" id="SSF48371">
    <property type="entry name" value="ARM repeat"/>
    <property type="match status" value="1"/>
</dbReference>
<evidence type="ECO:0000256" key="6">
    <source>
        <dbReference type="ARBA" id="ARBA00022840"/>
    </source>
</evidence>
<dbReference type="PROSITE" id="PS51194">
    <property type="entry name" value="HELICASE_CTER"/>
    <property type="match status" value="1"/>
</dbReference>
<gene>
    <name evidence="11" type="primary">BTAF1</name>
    <name evidence="13" type="synonym">LOC112694146</name>
    <name evidence="11" type="ORF">g.111323</name>
</gene>
<dbReference type="SMART" id="SM00487">
    <property type="entry name" value="DEXDc"/>
    <property type="match status" value="1"/>
</dbReference>
<evidence type="ECO:0000256" key="4">
    <source>
        <dbReference type="ARBA" id="ARBA00022801"/>
    </source>
</evidence>
<dbReference type="CDD" id="cd17999">
    <property type="entry name" value="DEXHc_Mot1"/>
    <property type="match status" value="1"/>
</dbReference>
<reference evidence="11" key="1">
    <citation type="submission" date="2018-04" db="EMBL/GenBank/DDBJ databases">
        <title>Transcriptome assembly of Sipha flava.</title>
        <authorList>
            <person name="Scully E.D."/>
            <person name="Geib S.M."/>
            <person name="Palmer N.A."/>
            <person name="Koch K."/>
            <person name="Bradshaw J."/>
            <person name="Heng-Moss T."/>
            <person name="Sarath G."/>
        </authorList>
    </citation>
    <scope>NUCLEOTIDE SEQUENCE</scope>
</reference>
<dbReference type="EMBL" id="GGMS01010327">
    <property type="protein sequence ID" value="MBY79530.1"/>
    <property type="molecule type" value="Transcribed_RNA"/>
</dbReference>
<evidence type="ECO:0000256" key="2">
    <source>
        <dbReference type="ARBA" id="ARBA00022737"/>
    </source>
</evidence>
<keyword evidence="8" id="KW-0539">Nucleus</keyword>
<evidence type="ECO:0000313" key="11">
    <source>
        <dbReference type="EMBL" id="MBY79530.1"/>
    </source>
</evidence>
<dbReference type="InterPro" id="IPR000330">
    <property type="entry name" value="SNF2_N"/>
</dbReference>
<proteinExistence type="predicted"/>
<dbReference type="Gene3D" id="3.40.50.300">
    <property type="entry name" value="P-loop containing nucleotide triphosphate hydrolases"/>
    <property type="match status" value="1"/>
</dbReference>
<comment type="subcellular location">
    <subcellularLocation>
        <location evidence="1">Nucleus</location>
    </subcellularLocation>
</comment>
<dbReference type="InterPro" id="IPR044078">
    <property type="entry name" value="Mot1_ATP-bd"/>
</dbReference>
<name>A0A2S2QPS8_9HEMI</name>
<dbReference type="SMART" id="SM00490">
    <property type="entry name" value="HELICc"/>
    <property type="match status" value="1"/>
</dbReference>
<dbReference type="InterPro" id="IPR011989">
    <property type="entry name" value="ARM-like"/>
</dbReference>
<dbReference type="GO" id="GO:0005524">
    <property type="term" value="F:ATP binding"/>
    <property type="evidence" value="ECO:0007669"/>
    <property type="project" value="UniProtKB-KW"/>
</dbReference>
<accession>A0A2S2QPS8</accession>